<sequence length="342" mass="38511">METPVFSKFFGNLPDGNEVLLFTLCNKNGAELSVMNYGATITSLKIPISETKKVDVVLGFDTLDDYINSFDLPSAPYFGTTVGRFAGRINNAQFSLNDKKIQLNKNHGSHNIHGGNDGFSRKFWKLISSAENDNPSITFQYISENNEENFPGKLTANVTYTLTDSNELIVDYSAISTEDTVINCTQHSYFNLDDQADTIANQTLFVNSKQILETTSENIPTGNFVNLENHKFDFLNPKNAPNQIDNTFVLEHNNEVKAWLFSEKNNLKMSVFTSQPAVHIYVGGNCFNQIKGKENANYHAQSGICFETQNYPDAPNHRHFPSAVLRKGETYHHKTTFKFENI</sequence>
<dbReference type="CDD" id="cd09019">
    <property type="entry name" value="galactose_mutarotase_like"/>
    <property type="match status" value="1"/>
</dbReference>
<accession>A0A095U389</accession>
<gene>
    <name evidence="12" type="ORF">LG45_05330</name>
</gene>
<evidence type="ECO:0000256" key="6">
    <source>
        <dbReference type="ARBA" id="ARBA00023235"/>
    </source>
</evidence>
<evidence type="ECO:0000256" key="1">
    <source>
        <dbReference type="ARBA" id="ARBA00001913"/>
    </source>
</evidence>
<evidence type="ECO:0000256" key="3">
    <source>
        <dbReference type="ARBA" id="ARBA00006206"/>
    </source>
</evidence>
<dbReference type="UniPathway" id="UPA00242"/>
<evidence type="ECO:0000256" key="5">
    <source>
        <dbReference type="ARBA" id="ARBA00022837"/>
    </source>
</evidence>
<dbReference type="eggNOG" id="COG2017">
    <property type="taxonomic scope" value="Bacteria"/>
</dbReference>
<dbReference type="InterPro" id="IPR047215">
    <property type="entry name" value="Galactose_mutarotase-like"/>
</dbReference>
<proteinExistence type="inferred from homology"/>
<name>A0A095U389_9FLAO</name>
<dbReference type="EMBL" id="JRHH01000002">
    <property type="protein sequence ID" value="KGD69053.1"/>
    <property type="molecule type" value="Genomic_DNA"/>
</dbReference>
<evidence type="ECO:0000313" key="13">
    <source>
        <dbReference type="Proteomes" id="UP000029554"/>
    </source>
</evidence>
<dbReference type="GO" id="GO:0004034">
    <property type="term" value="F:aldose 1-epimerase activity"/>
    <property type="evidence" value="ECO:0007669"/>
    <property type="project" value="UniProtKB-EC"/>
</dbReference>
<dbReference type="SUPFAM" id="SSF74650">
    <property type="entry name" value="Galactose mutarotase-like"/>
    <property type="match status" value="1"/>
</dbReference>
<evidence type="ECO:0000256" key="4">
    <source>
        <dbReference type="ARBA" id="ARBA00011245"/>
    </source>
</evidence>
<evidence type="ECO:0000256" key="2">
    <source>
        <dbReference type="ARBA" id="ARBA00005028"/>
    </source>
</evidence>
<dbReference type="InterPro" id="IPR011013">
    <property type="entry name" value="Gal_mutarotase_sf_dom"/>
</dbReference>
<dbReference type="InterPro" id="IPR015443">
    <property type="entry name" value="Aldose_1-epimerase"/>
</dbReference>
<feature type="active site" description="Proton acceptor" evidence="9">
    <location>
        <position position="307"/>
    </location>
</feature>
<dbReference type="AlphaFoldDB" id="A0A095U389"/>
<organism evidence="12 13">
    <name type="scientific">Flavobacterium aquatile LMG 4008 = ATCC 11947</name>
    <dbReference type="NCBI Taxonomy" id="1453498"/>
    <lineage>
        <taxon>Bacteria</taxon>
        <taxon>Pseudomonadati</taxon>
        <taxon>Bacteroidota</taxon>
        <taxon>Flavobacteriia</taxon>
        <taxon>Flavobacteriales</taxon>
        <taxon>Flavobacteriaceae</taxon>
        <taxon>Flavobacterium</taxon>
    </lineage>
</organism>
<comment type="similarity">
    <text evidence="3 8">Belongs to the aldose epimerase family.</text>
</comment>
<keyword evidence="5" id="KW-0106">Calcium</keyword>
<evidence type="ECO:0000256" key="7">
    <source>
        <dbReference type="ARBA" id="ARBA00023277"/>
    </source>
</evidence>
<dbReference type="GO" id="GO:0030246">
    <property type="term" value="F:carbohydrate binding"/>
    <property type="evidence" value="ECO:0007669"/>
    <property type="project" value="InterPro"/>
</dbReference>
<dbReference type="NCBIfam" id="NF008277">
    <property type="entry name" value="PRK11055.1"/>
    <property type="match status" value="1"/>
</dbReference>
<comment type="subunit">
    <text evidence="4">Monomer.</text>
</comment>
<keyword evidence="13" id="KW-1185">Reference proteome</keyword>
<dbReference type="GO" id="GO:0006006">
    <property type="term" value="P:glucose metabolic process"/>
    <property type="evidence" value="ECO:0007669"/>
    <property type="project" value="TreeGrafter"/>
</dbReference>
<dbReference type="GO" id="GO:0033499">
    <property type="term" value="P:galactose catabolic process via UDP-galactose, Leloir pathway"/>
    <property type="evidence" value="ECO:0007669"/>
    <property type="project" value="TreeGrafter"/>
</dbReference>
<feature type="binding site" evidence="10">
    <location>
        <position position="245"/>
    </location>
    <ligand>
        <name>beta-D-galactose</name>
        <dbReference type="ChEBI" id="CHEBI:27667"/>
    </ligand>
</feature>
<dbReference type="PANTHER" id="PTHR10091:SF0">
    <property type="entry name" value="GALACTOSE MUTAROTASE"/>
    <property type="match status" value="1"/>
</dbReference>
<evidence type="ECO:0000256" key="11">
    <source>
        <dbReference type="PIRSR" id="PIRSR005096-3"/>
    </source>
</evidence>
<dbReference type="InterPro" id="IPR008183">
    <property type="entry name" value="Aldose_1/G6P_1-epimerase"/>
</dbReference>
<keyword evidence="6 8" id="KW-0413">Isomerase</keyword>
<comment type="pathway">
    <text evidence="2 8">Carbohydrate metabolism; hexose metabolism.</text>
</comment>
<evidence type="ECO:0000256" key="10">
    <source>
        <dbReference type="PIRSR" id="PIRSR005096-2"/>
    </source>
</evidence>
<dbReference type="Pfam" id="PF01263">
    <property type="entry name" value="Aldose_epim"/>
    <property type="match status" value="1"/>
</dbReference>
<reference evidence="12 13" key="1">
    <citation type="submission" date="2014-09" db="EMBL/GenBank/DDBJ databases">
        <title>Whole Genome Shotgun of Flavobacterium aquatile LMG 4008.</title>
        <authorList>
            <person name="Gale A.N."/>
            <person name="Pipes S.E."/>
            <person name="Newman J.D."/>
        </authorList>
    </citation>
    <scope>NUCLEOTIDE SEQUENCE [LARGE SCALE GENOMIC DNA]</scope>
    <source>
        <strain evidence="12 13">LMG 4008</strain>
    </source>
</reference>
<dbReference type="Proteomes" id="UP000029554">
    <property type="component" value="Unassembled WGS sequence"/>
</dbReference>
<dbReference type="EC" id="5.1.3.3" evidence="8"/>
<dbReference type="InterPro" id="IPR014718">
    <property type="entry name" value="GH-type_carb-bd"/>
</dbReference>
<keyword evidence="7 8" id="KW-0119">Carbohydrate metabolism</keyword>
<comment type="cofactor">
    <cofactor evidence="1">
        <name>Ca(2+)</name>
        <dbReference type="ChEBI" id="CHEBI:29108"/>
    </cofactor>
</comment>
<evidence type="ECO:0000313" key="12">
    <source>
        <dbReference type="EMBL" id="KGD69053.1"/>
    </source>
</evidence>
<dbReference type="STRING" id="1453498.LG45_05330"/>
<feature type="binding site" evidence="11">
    <location>
        <begin position="187"/>
        <end position="189"/>
    </location>
    <ligand>
        <name>beta-D-galactose</name>
        <dbReference type="ChEBI" id="CHEBI:27667"/>
    </ligand>
</feature>
<dbReference type="PIRSF" id="PIRSF005096">
    <property type="entry name" value="GALM"/>
    <property type="match status" value="1"/>
</dbReference>
<dbReference type="PANTHER" id="PTHR10091">
    <property type="entry name" value="ALDOSE-1-EPIMERASE"/>
    <property type="match status" value="1"/>
</dbReference>
<evidence type="ECO:0000256" key="8">
    <source>
        <dbReference type="PIRNR" id="PIRNR005096"/>
    </source>
</evidence>
<feature type="active site" description="Proton donor" evidence="9">
    <location>
        <position position="187"/>
    </location>
</feature>
<comment type="catalytic activity">
    <reaction evidence="8">
        <text>alpha-D-glucose = beta-D-glucose</text>
        <dbReference type="Rhea" id="RHEA:10264"/>
        <dbReference type="ChEBI" id="CHEBI:15903"/>
        <dbReference type="ChEBI" id="CHEBI:17925"/>
        <dbReference type="EC" id="5.1.3.3"/>
    </reaction>
</comment>
<comment type="caution">
    <text evidence="12">The sequence shown here is derived from an EMBL/GenBank/DDBJ whole genome shotgun (WGS) entry which is preliminary data.</text>
</comment>
<evidence type="ECO:0000256" key="9">
    <source>
        <dbReference type="PIRSR" id="PIRSR005096-1"/>
    </source>
</evidence>
<dbReference type="Gene3D" id="2.70.98.10">
    <property type="match status" value="1"/>
</dbReference>
<protein>
    <recommendedName>
        <fullName evidence="8">Aldose 1-epimerase</fullName>
        <ecNumber evidence="8">5.1.3.3</ecNumber>
    </recommendedName>
</protein>